<keyword evidence="3" id="KW-1185">Reference proteome</keyword>
<evidence type="ECO:0000313" key="2">
    <source>
        <dbReference type="EMBL" id="AOR23526.1"/>
    </source>
</evidence>
<accession>A0A1D7XJM0</accession>
<organism evidence="2 3">
    <name type="scientific">Clostridium taeniosporum</name>
    <dbReference type="NCBI Taxonomy" id="394958"/>
    <lineage>
        <taxon>Bacteria</taxon>
        <taxon>Bacillati</taxon>
        <taxon>Bacillota</taxon>
        <taxon>Clostridia</taxon>
        <taxon>Eubacteriales</taxon>
        <taxon>Clostridiaceae</taxon>
        <taxon>Clostridium</taxon>
    </lineage>
</organism>
<feature type="transmembrane region" description="Helical" evidence="1">
    <location>
        <begin position="120"/>
        <end position="140"/>
    </location>
</feature>
<keyword evidence="1" id="KW-1133">Transmembrane helix</keyword>
<dbReference type="OrthoDB" id="1909266at2"/>
<gene>
    <name evidence="2" type="ORF">BGI42_07165</name>
</gene>
<reference evidence="3" key="1">
    <citation type="submission" date="2016-09" db="EMBL/GenBank/DDBJ databases">
        <title>Genomics of Clostridium taeniosporum, an organism which forms endospores with ribbon-like appendages.</title>
        <authorList>
            <person name="Walker J.R."/>
        </authorList>
    </citation>
    <scope>NUCLEOTIDE SEQUENCE [LARGE SCALE GENOMIC DNA]</scope>
    <source>
        <strain evidence="3">1/k</strain>
    </source>
</reference>
<protein>
    <submittedName>
        <fullName evidence="2">Uncharacterized protein</fullName>
    </submittedName>
</protein>
<evidence type="ECO:0000256" key="1">
    <source>
        <dbReference type="SAM" id="Phobius"/>
    </source>
</evidence>
<dbReference type="STRING" id="394958.BGI42_07165"/>
<proteinExistence type="predicted"/>
<name>A0A1D7XJM0_9CLOT</name>
<dbReference type="KEGG" id="ctae:BGI42_07165"/>
<dbReference type="Proteomes" id="UP000094652">
    <property type="component" value="Chromosome"/>
</dbReference>
<keyword evidence="1" id="KW-0472">Membrane</keyword>
<dbReference type="AlphaFoldDB" id="A0A1D7XJM0"/>
<keyword evidence="1" id="KW-0812">Transmembrane</keyword>
<dbReference type="EMBL" id="CP017253">
    <property type="protein sequence ID" value="AOR23526.1"/>
    <property type="molecule type" value="Genomic_DNA"/>
</dbReference>
<evidence type="ECO:0000313" key="3">
    <source>
        <dbReference type="Proteomes" id="UP000094652"/>
    </source>
</evidence>
<sequence>MEDKGNIKIKYLHSDITKNKNNKFCDEYKIYAPKITKKYKKTFKILLKFTKDRDRTLYIMYNKVKKWYKDENINMSMEKIYIKSKLGSYLSGGCGIEASLLTNLTASAVFAYSSTYIKKLGTISLLCYLTIMSFYGLFVLSKEDDEVEMYNLFLEVLSELERRNE</sequence>
<dbReference type="RefSeq" id="WP_069679677.1">
    <property type="nucleotide sequence ID" value="NZ_CP017253.2"/>
</dbReference>